<keyword evidence="2" id="KW-1185">Reference proteome</keyword>
<gene>
    <name evidence="1" type="ORF">KIL84_008006</name>
</gene>
<evidence type="ECO:0000313" key="2">
    <source>
        <dbReference type="Proteomes" id="UP000827986"/>
    </source>
</evidence>
<reference evidence="1" key="1">
    <citation type="submission" date="2021-09" db="EMBL/GenBank/DDBJ databases">
        <title>The genome of Mauremys mutica provides insights into the evolution of semi-aquatic lifestyle.</title>
        <authorList>
            <person name="Gong S."/>
            <person name="Gao Y."/>
        </authorList>
    </citation>
    <scope>NUCLEOTIDE SEQUENCE</scope>
    <source>
        <strain evidence="1">MM-2020</strain>
        <tissue evidence="1">Muscle</tissue>
    </source>
</reference>
<dbReference type="AlphaFoldDB" id="A0A9D3X3T5"/>
<dbReference type="Proteomes" id="UP000827986">
    <property type="component" value="Unassembled WGS sequence"/>
</dbReference>
<proteinExistence type="predicted"/>
<name>A0A9D3X3T5_9SAUR</name>
<dbReference type="EMBL" id="JAHDVG010000483">
    <property type="protein sequence ID" value="KAH1172388.1"/>
    <property type="molecule type" value="Genomic_DNA"/>
</dbReference>
<evidence type="ECO:0000313" key="1">
    <source>
        <dbReference type="EMBL" id="KAH1172388.1"/>
    </source>
</evidence>
<sequence length="127" mass="13826">MGNTRLLTLPCIQKSDHLQPIYWNSHLWCHPASTAQEMRATSWGLNPDLANSGLPLGQQEATHCLTSLPTEYRGGEGLFRERSPLIPLCSSPRGYALSTGALGVLARVELESVSAIAFRDAPPIQQS</sequence>
<comment type="caution">
    <text evidence="1">The sequence shown here is derived from an EMBL/GenBank/DDBJ whole genome shotgun (WGS) entry which is preliminary data.</text>
</comment>
<organism evidence="1 2">
    <name type="scientific">Mauremys mutica</name>
    <name type="common">yellowpond turtle</name>
    <dbReference type="NCBI Taxonomy" id="74926"/>
    <lineage>
        <taxon>Eukaryota</taxon>
        <taxon>Metazoa</taxon>
        <taxon>Chordata</taxon>
        <taxon>Craniata</taxon>
        <taxon>Vertebrata</taxon>
        <taxon>Euteleostomi</taxon>
        <taxon>Archelosauria</taxon>
        <taxon>Testudinata</taxon>
        <taxon>Testudines</taxon>
        <taxon>Cryptodira</taxon>
        <taxon>Durocryptodira</taxon>
        <taxon>Testudinoidea</taxon>
        <taxon>Geoemydidae</taxon>
        <taxon>Geoemydinae</taxon>
        <taxon>Mauremys</taxon>
    </lineage>
</organism>
<accession>A0A9D3X3T5</accession>
<protein>
    <submittedName>
        <fullName evidence="1">Uncharacterized protein</fullName>
    </submittedName>
</protein>